<evidence type="ECO:0000256" key="4">
    <source>
        <dbReference type="ARBA" id="ARBA00022692"/>
    </source>
</evidence>
<dbReference type="OrthoDB" id="9777774at2"/>
<evidence type="ECO:0000313" key="8">
    <source>
        <dbReference type="EMBL" id="AAZ45457.1"/>
    </source>
</evidence>
<feature type="transmembrane region" description="Helical" evidence="7">
    <location>
        <begin position="224"/>
        <end position="243"/>
    </location>
</feature>
<dbReference type="STRING" id="159087.Daro_0701"/>
<evidence type="ECO:0000256" key="1">
    <source>
        <dbReference type="ARBA" id="ARBA00004651"/>
    </source>
</evidence>
<evidence type="ECO:0000256" key="7">
    <source>
        <dbReference type="SAM" id="Phobius"/>
    </source>
</evidence>
<accession>Q47I74</accession>
<reference evidence="8" key="1">
    <citation type="submission" date="2005-08" db="EMBL/GenBank/DDBJ databases">
        <title>Complete sequence of Dechloromonas aromatica RCB.</title>
        <authorList>
            <person name="Salinero K.K."/>
            <person name="Copeland A."/>
            <person name="Lucas S."/>
            <person name="Lapidus A."/>
            <person name="Barry K."/>
            <person name="Detter J.C."/>
            <person name="Glavina T."/>
            <person name="Hammon N."/>
            <person name="Israni S."/>
            <person name="Pitluck S."/>
            <person name="Di Bartolo G."/>
            <person name="Trong S."/>
            <person name="Schmutz J."/>
            <person name="Larimer F."/>
            <person name="Land M."/>
            <person name="Ivanova N."/>
            <person name="Richardson P."/>
        </authorList>
    </citation>
    <scope>NUCLEOTIDE SEQUENCE</scope>
    <source>
        <strain evidence="8">RCB</strain>
    </source>
</reference>
<protein>
    <submittedName>
        <fullName evidence="8">Permease</fullName>
    </submittedName>
</protein>
<dbReference type="InterPro" id="IPR005524">
    <property type="entry name" value="DUF318"/>
</dbReference>
<dbReference type="PANTHER" id="PTHR43299">
    <property type="entry name" value="UPF0718 PROTEIN YRAQ"/>
    <property type="match status" value="1"/>
</dbReference>
<feature type="transmembrane region" description="Helical" evidence="7">
    <location>
        <begin position="89"/>
        <end position="109"/>
    </location>
</feature>
<feature type="transmembrane region" description="Helical" evidence="7">
    <location>
        <begin position="356"/>
        <end position="375"/>
    </location>
</feature>
<organism evidence="8">
    <name type="scientific">Dechloromonas aromatica (strain RCB)</name>
    <dbReference type="NCBI Taxonomy" id="159087"/>
    <lineage>
        <taxon>Bacteria</taxon>
        <taxon>Pseudomonadati</taxon>
        <taxon>Pseudomonadota</taxon>
        <taxon>Betaproteobacteria</taxon>
        <taxon>Rhodocyclales</taxon>
        <taxon>Azonexaceae</taxon>
        <taxon>Dechloromonas</taxon>
    </lineage>
</organism>
<comment type="subcellular location">
    <subcellularLocation>
        <location evidence="1">Cell membrane</location>
        <topology evidence="1">Multi-pass membrane protein</topology>
    </subcellularLocation>
</comment>
<dbReference type="eggNOG" id="COG0701">
    <property type="taxonomic scope" value="Bacteria"/>
</dbReference>
<dbReference type="GO" id="GO:0005886">
    <property type="term" value="C:plasma membrane"/>
    <property type="evidence" value="ECO:0007669"/>
    <property type="project" value="UniProtKB-SubCell"/>
</dbReference>
<dbReference type="HOGENOM" id="CLU_058185_0_0_4"/>
<feature type="transmembrane region" description="Helical" evidence="7">
    <location>
        <begin position="282"/>
        <end position="305"/>
    </location>
</feature>
<dbReference type="KEGG" id="dar:Daro_0701"/>
<comment type="similarity">
    <text evidence="2">Belongs to the UPF0718 family.</text>
</comment>
<keyword evidence="5 7" id="KW-1133">Transmembrane helix</keyword>
<keyword evidence="4 7" id="KW-0812">Transmembrane</keyword>
<feature type="transmembrane region" description="Helical" evidence="7">
    <location>
        <begin position="12"/>
        <end position="37"/>
    </location>
</feature>
<keyword evidence="6 7" id="KW-0472">Membrane</keyword>
<keyword evidence="3" id="KW-1003">Cell membrane</keyword>
<feature type="transmembrane region" description="Helical" evidence="7">
    <location>
        <begin position="422"/>
        <end position="443"/>
    </location>
</feature>
<feature type="transmembrane region" description="Helical" evidence="7">
    <location>
        <begin position="57"/>
        <end position="77"/>
    </location>
</feature>
<feature type="transmembrane region" description="Helical" evidence="7">
    <location>
        <begin position="167"/>
        <end position="185"/>
    </location>
</feature>
<feature type="transmembrane region" description="Helical" evidence="7">
    <location>
        <begin position="449"/>
        <end position="470"/>
    </location>
</feature>
<proteinExistence type="inferred from homology"/>
<evidence type="ECO:0000256" key="3">
    <source>
        <dbReference type="ARBA" id="ARBA00022475"/>
    </source>
</evidence>
<evidence type="ECO:0000256" key="5">
    <source>
        <dbReference type="ARBA" id="ARBA00022989"/>
    </source>
</evidence>
<dbReference type="EMBL" id="CP000089">
    <property type="protein sequence ID" value="AAZ45457.1"/>
    <property type="molecule type" value="Genomic_DNA"/>
</dbReference>
<feature type="transmembrane region" description="Helical" evidence="7">
    <location>
        <begin position="121"/>
        <end position="143"/>
    </location>
</feature>
<name>Q47I74_DECAR</name>
<feature type="transmembrane region" description="Helical" evidence="7">
    <location>
        <begin position="325"/>
        <end position="344"/>
    </location>
</feature>
<evidence type="ECO:0000256" key="6">
    <source>
        <dbReference type="ARBA" id="ARBA00023136"/>
    </source>
</evidence>
<dbReference type="PANTHER" id="PTHR43299:SF1">
    <property type="entry name" value="UPF0718 PROTEIN YRAQ"/>
    <property type="match status" value="1"/>
</dbReference>
<dbReference type="Pfam" id="PF03773">
    <property type="entry name" value="ArsP_1"/>
    <property type="match status" value="1"/>
</dbReference>
<gene>
    <name evidence="8" type="ordered locus">Daro_0701</name>
</gene>
<sequence length="479" mass="50462">MNIIIEALQGGLGGLASYLAAHVLLCLVPAFFIAGALSALVPQQSIIRFLGPDASKWVSYPAAAGAGSLLAVCSCTIQPLFAGIYKKGAGLGPAITFLFFAPAANILALSYTGVALGADFAIARIVLALSFGIGIGMIMAIIFRRGEEARLAQSEAFSAGEGISRKALVFLLALVALLIAGTLKLDFLKAVLFSIELPIHGATGLQSLLDMLVPVDEAVGAEGLSVQGLFLIALLTLIGAAAWRGLGQVDNGFNRLTPVALGLTALTLVVAALGVRVSESGLLLTVSVRTAAVAALCAFLVPLARRFDPWDVQQWLWETWRFVKQIFPLLVVGVFLVGVIRIFIRPEWIQAVAGSNTVLANLAGVVFGVFMYFPTLVEVPIAKMFLSLGMHPGPLIAYLMADPELSLQSILITSAIIGKLKAWTYVGFVALFSMLAGLTYGAWVDGSSLWLLAMLVGGFVALLLGALHLVDRTSRARTV</sequence>
<evidence type="ECO:0000256" key="2">
    <source>
        <dbReference type="ARBA" id="ARBA00006386"/>
    </source>
</evidence>
<feature type="transmembrane region" description="Helical" evidence="7">
    <location>
        <begin position="255"/>
        <end position="275"/>
    </location>
</feature>
<dbReference type="AlphaFoldDB" id="Q47I74"/>